<dbReference type="OrthoDB" id="248175at2"/>
<evidence type="ECO:0000313" key="8">
    <source>
        <dbReference type="Proteomes" id="UP000315750"/>
    </source>
</evidence>
<accession>A0A518AMV1</accession>
<comment type="similarity">
    <text evidence="1">Belongs to the peptidase S1C family.</text>
</comment>
<dbReference type="PROSITE" id="PS50106">
    <property type="entry name" value="PDZ"/>
    <property type="match status" value="1"/>
</dbReference>
<dbReference type="Gene3D" id="2.30.42.10">
    <property type="match status" value="1"/>
</dbReference>
<dbReference type="PANTHER" id="PTHR22939:SF129">
    <property type="entry name" value="SERINE PROTEASE HTRA2, MITOCHONDRIAL"/>
    <property type="match status" value="1"/>
</dbReference>
<organism evidence="7 8">
    <name type="scientific">Aeoliella mucimassa</name>
    <dbReference type="NCBI Taxonomy" id="2527972"/>
    <lineage>
        <taxon>Bacteria</taxon>
        <taxon>Pseudomonadati</taxon>
        <taxon>Planctomycetota</taxon>
        <taxon>Planctomycetia</taxon>
        <taxon>Pirellulales</taxon>
        <taxon>Lacipirellulaceae</taxon>
        <taxon>Aeoliella</taxon>
    </lineage>
</organism>
<dbReference type="GO" id="GO:0006508">
    <property type="term" value="P:proteolysis"/>
    <property type="evidence" value="ECO:0007669"/>
    <property type="project" value="UniProtKB-KW"/>
</dbReference>
<dbReference type="SUPFAM" id="SSF50156">
    <property type="entry name" value="PDZ domain-like"/>
    <property type="match status" value="1"/>
</dbReference>
<evidence type="ECO:0000259" key="6">
    <source>
        <dbReference type="PROSITE" id="PS50106"/>
    </source>
</evidence>
<dbReference type="PRINTS" id="PR00834">
    <property type="entry name" value="PROTEASES2C"/>
</dbReference>
<dbReference type="SMART" id="SM00228">
    <property type="entry name" value="PDZ"/>
    <property type="match status" value="1"/>
</dbReference>
<dbReference type="GO" id="GO:0004252">
    <property type="term" value="F:serine-type endopeptidase activity"/>
    <property type="evidence" value="ECO:0007669"/>
    <property type="project" value="InterPro"/>
</dbReference>
<keyword evidence="8" id="KW-1185">Reference proteome</keyword>
<dbReference type="KEGG" id="amuc:Pan181_22570"/>
<evidence type="ECO:0000256" key="3">
    <source>
        <dbReference type="ARBA" id="ARBA00022801"/>
    </source>
</evidence>
<feature type="chain" id="PRO_5022134693" evidence="5">
    <location>
        <begin position="21"/>
        <end position="384"/>
    </location>
</feature>
<protein>
    <submittedName>
        <fullName evidence="7">Serine protease HhoB</fullName>
    </submittedName>
</protein>
<feature type="compositionally biased region" description="Acidic residues" evidence="4">
    <location>
        <begin position="365"/>
        <end position="384"/>
    </location>
</feature>
<dbReference type="Gene3D" id="2.40.10.120">
    <property type="match status" value="1"/>
</dbReference>
<sequence precursor="true">MSFACRLPMLLIALITSLLVADASRGQSLEQLEQQAIREAIERVQPAVVQLQIIGGADQVGGVTMASGPSTGVLLSSDGYVVTSRYRFEPMPATVVAMLEDGRQFATEVVATDFSRKLVLLKLVNASDLPVVEPAPSDSYRIGQWAIALGRTYRVDRPNVSVGVLSATHRIQGRALQTDAAVSAANYGGPLVNIEGQVLGIIAPMSPQSERSIAGLDWYDSGIGFAAPLADWMPAFERLKQGEDLQLGYMGVSLAKGLPRETAAELATVTPGGPAAEAGLAAGDVITAVAGKAITTQTELQHAVKPLYAGDSVEITYQRGESSESATLTLTNIAKLQELAEAAQPTESPEAGEKAESKADKADADESDDSSSDEPEESAESEAE</sequence>
<keyword evidence="3" id="KW-0378">Hydrolase</keyword>
<dbReference type="EMBL" id="CP036278">
    <property type="protein sequence ID" value="QDU56054.1"/>
    <property type="molecule type" value="Genomic_DNA"/>
</dbReference>
<dbReference type="InterPro" id="IPR001940">
    <property type="entry name" value="Peptidase_S1C"/>
</dbReference>
<dbReference type="InterPro" id="IPR001478">
    <property type="entry name" value="PDZ"/>
</dbReference>
<proteinExistence type="inferred from homology"/>
<feature type="region of interest" description="Disordered" evidence="4">
    <location>
        <begin position="339"/>
        <end position="384"/>
    </location>
</feature>
<dbReference type="SUPFAM" id="SSF50494">
    <property type="entry name" value="Trypsin-like serine proteases"/>
    <property type="match status" value="1"/>
</dbReference>
<evidence type="ECO:0000256" key="1">
    <source>
        <dbReference type="ARBA" id="ARBA00010541"/>
    </source>
</evidence>
<dbReference type="Proteomes" id="UP000315750">
    <property type="component" value="Chromosome"/>
</dbReference>
<dbReference type="RefSeq" id="WP_145246815.1">
    <property type="nucleotide sequence ID" value="NZ_CP036278.1"/>
</dbReference>
<dbReference type="PANTHER" id="PTHR22939">
    <property type="entry name" value="SERINE PROTEASE FAMILY S1C HTRA-RELATED"/>
    <property type="match status" value="1"/>
</dbReference>
<dbReference type="AlphaFoldDB" id="A0A518AMV1"/>
<evidence type="ECO:0000313" key="7">
    <source>
        <dbReference type="EMBL" id="QDU56054.1"/>
    </source>
</evidence>
<name>A0A518AMV1_9BACT</name>
<keyword evidence="2 7" id="KW-0645">Protease</keyword>
<gene>
    <name evidence="7" type="primary">hhoB_2</name>
    <name evidence="7" type="ORF">Pan181_22570</name>
</gene>
<dbReference type="Pfam" id="PF13365">
    <property type="entry name" value="Trypsin_2"/>
    <property type="match status" value="1"/>
</dbReference>
<evidence type="ECO:0000256" key="2">
    <source>
        <dbReference type="ARBA" id="ARBA00022670"/>
    </source>
</evidence>
<feature type="domain" description="PDZ" evidence="6">
    <location>
        <begin position="233"/>
        <end position="307"/>
    </location>
</feature>
<reference evidence="7 8" key="1">
    <citation type="submission" date="2019-02" db="EMBL/GenBank/DDBJ databases">
        <title>Deep-cultivation of Planctomycetes and their phenomic and genomic characterization uncovers novel biology.</title>
        <authorList>
            <person name="Wiegand S."/>
            <person name="Jogler M."/>
            <person name="Boedeker C."/>
            <person name="Pinto D."/>
            <person name="Vollmers J."/>
            <person name="Rivas-Marin E."/>
            <person name="Kohn T."/>
            <person name="Peeters S.H."/>
            <person name="Heuer A."/>
            <person name="Rast P."/>
            <person name="Oberbeckmann S."/>
            <person name="Bunk B."/>
            <person name="Jeske O."/>
            <person name="Meyerdierks A."/>
            <person name="Storesund J.E."/>
            <person name="Kallscheuer N."/>
            <person name="Luecker S."/>
            <person name="Lage O.M."/>
            <person name="Pohl T."/>
            <person name="Merkel B.J."/>
            <person name="Hornburger P."/>
            <person name="Mueller R.-W."/>
            <person name="Bruemmer F."/>
            <person name="Labrenz M."/>
            <person name="Spormann A.M."/>
            <person name="Op den Camp H."/>
            <person name="Overmann J."/>
            <person name="Amann R."/>
            <person name="Jetten M.S.M."/>
            <person name="Mascher T."/>
            <person name="Medema M.H."/>
            <person name="Devos D.P."/>
            <person name="Kaster A.-K."/>
            <person name="Ovreas L."/>
            <person name="Rohde M."/>
            <person name="Galperin M.Y."/>
            <person name="Jogler C."/>
        </authorList>
    </citation>
    <scope>NUCLEOTIDE SEQUENCE [LARGE SCALE GENOMIC DNA]</scope>
    <source>
        <strain evidence="7 8">Pan181</strain>
    </source>
</reference>
<feature type="compositionally biased region" description="Basic and acidic residues" evidence="4">
    <location>
        <begin position="351"/>
        <end position="364"/>
    </location>
</feature>
<dbReference type="InterPro" id="IPR009003">
    <property type="entry name" value="Peptidase_S1_PA"/>
</dbReference>
<dbReference type="Pfam" id="PF13180">
    <property type="entry name" value="PDZ_2"/>
    <property type="match status" value="1"/>
</dbReference>
<keyword evidence="5" id="KW-0732">Signal</keyword>
<dbReference type="InterPro" id="IPR036034">
    <property type="entry name" value="PDZ_sf"/>
</dbReference>
<feature type="signal peptide" evidence="5">
    <location>
        <begin position="1"/>
        <end position="20"/>
    </location>
</feature>
<evidence type="ECO:0000256" key="5">
    <source>
        <dbReference type="SAM" id="SignalP"/>
    </source>
</evidence>
<evidence type="ECO:0000256" key="4">
    <source>
        <dbReference type="SAM" id="MobiDB-lite"/>
    </source>
</evidence>